<protein>
    <submittedName>
        <fullName evidence="2">Uncharacterized protein</fullName>
    </submittedName>
</protein>
<dbReference type="Proteomes" id="UP000183794">
    <property type="component" value="Unassembled WGS sequence"/>
</dbReference>
<dbReference type="AlphaFoldDB" id="A0A1L0AID4"/>
<organism evidence="2 3">
    <name type="scientific">Moritella viscosa</name>
    <dbReference type="NCBI Taxonomy" id="80854"/>
    <lineage>
        <taxon>Bacteria</taxon>
        <taxon>Pseudomonadati</taxon>
        <taxon>Pseudomonadota</taxon>
        <taxon>Gammaproteobacteria</taxon>
        <taxon>Alteromonadales</taxon>
        <taxon>Moritellaceae</taxon>
        <taxon>Moritella</taxon>
    </lineage>
</organism>
<sequence>MSQDEDKRIGKKGRKRTKVSIEKKAPSPKVLHIENMVLNNGKGKNSYFNRLRYFNVPTVKQIATQTQTLANRDIVVRAVYETVQALGNSKAMEGIFGGLVSYFKYIDNIQFQSDIFDNNVMKDCIRHYNSQKEKGQDISRSQLIRRALTYLLSQWGRDADGNALPSVKGASPSTGQAFHVENELKHIATVLVKGAVAFKEAIEKGEFLDTHPFYDEVAFTEVIKGEGWSNLKIAMMRDGFKKCMTTQFVKKPKIPLEKLNKMVFFNHASRNWFFVFSMLTGMNKGPLASITFADVKFKDIGSGRYVFDSVKHRASDKEIDNKAGFSKRTKALISAWIKTSKIMYQELGIAYSKTHPLCPYFDTKGNVLTMDCHGVNLEQLNKQLVKITGVKVNTVRFRATKSDILMRVTEDIFLVSEGLNNTVNVVAKSYSSGVQSDHDSNLNATFSAQMSVAKGETITKAVENAKVMHSDILSDYDYKQRLQGARGDNRPLMKTPCGVRCQGATPEKLDAEARRMKQLGIDFSKDTGRCIDFMGCFDCPSHKLVASENDIWLMLSFSEGISDLKNMVAGNSAPKDEYFMVEATLQKVLIRLNKKAPKNYASAKVKVDSGEFHPLYQDVAIVDQFFKE</sequence>
<proteinExistence type="predicted"/>
<feature type="compositionally biased region" description="Basic residues" evidence="1">
    <location>
        <begin position="9"/>
        <end position="18"/>
    </location>
</feature>
<dbReference type="OrthoDB" id="5824039at2"/>
<name>A0A1L0AID4_9GAMM</name>
<evidence type="ECO:0000256" key="1">
    <source>
        <dbReference type="SAM" id="MobiDB-lite"/>
    </source>
</evidence>
<dbReference type="EMBL" id="FPLD01000131">
    <property type="protein sequence ID" value="SGZ16705.1"/>
    <property type="molecule type" value="Genomic_DNA"/>
</dbReference>
<accession>A0A1L0AID4</accession>
<evidence type="ECO:0000313" key="3">
    <source>
        <dbReference type="Proteomes" id="UP000183794"/>
    </source>
</evidence>
<feature type="region of interest" description="Disordered" evidence="1">
    <location>
        <begin position="1"/>
        <end position="21"/>
    </location>
</feature>
<gene>
    <name evidence="2" type="ORF">NVI5450_4383</name>
</gene>
<reference evidence="2 3" key="1">
    <citation type="submission" date="2016-11" db="EMBL/GenBank/DDBJ databases">
        <authorList>
            <person name="Jaros S."/>
            <person name="Januszkiewicz K."/>
            <person name="Wedrychowicz H."/>
        </authorList>
    </citation>
    <scope>NUCLEOTIDE SEQUENCE [LARGE SCALE GENOMIC DNA]</scope>
    <source>
        <strain evidence="2">NVI 5450</strain>
    </source>
</reference>
<dbReference type="RefSeq" id="WP_075518501.1">
    <property type="nucleotide sequence ID" value="NZ_FPLD01000131.1"/>
</dbReference>
<evidence type="ECO:0000313" key="2">
    <source>
        <dbReference type="EMBL" id="SGZ16705.1"/>
    </source>
</evidence>